<dbReference type="Proteomes" id="UP000765509">
    <property type="component" value="Unassembled WGS sequence"/>
</dbReference>
<gene>
    <name evidence="1" type="ORF">O181_039740</name>
</gene>
<dbReference type="AlphaFoldDB" id="A0A9Q3DC14"/>
<keyword evidence="2" id="KW-1185">Reference proteome</keyword>
<reference evidence="1" key="1">
    <citation type="submission" date="2021-03" db="EMBL/GenBank/DDBJ databases">
        <title>Draft genome sequence of rust myrtle Austropuccinia psidii MF-1, a brazilian biotype.</title>
        <authorList>
            <person name="Quecine M.C."/>
            <person name="Pachon D.M.R."/>
            <person name="Bonatelli M.L."/>
            <person name="Correr F.H."/>
            <person name="Franceschini L.M."/>
            <person name="Leite T.F."/>
            <person name="Margarido G.R.A."/>
            <person name="Almeida C.A."/>
            <person name="Ferrarezi J.A."/>
            <person name="Labate C.A."/>
        </authorList>
    </citation>
    <scope>NUCLEOTIDE SEQUENCE</scope>
    <source>
        <strain evidence="1">MF-1</strain>
    </source>
</reference>
<accession>A0A9Q3DC14</accession>
<proteinExistence type="predicted"/>
<evidence type="ECO:0000313" key="1">
    <source>
        <dbReference type="EMBL" id="MBW0500025.1"/>
    </source>
</evidence>
<evidence type="ECO:0000313" key="2">
    <source>
        <dbReference type="Proteomes" id="UP000765509"/>
    </source>
</evidence>
<dbReference type="EMBL" id="AVOT02015591">
    <property type="protein sequence ID" value="MBW0500025.1"/>
    <property type="molecule type" value="Genomic_DNA"/>
</dbReference>
<comment type="caution">
    <text evidence="1">The sequence shown here is derived from an EMBL/GenBank/DDBJ whole genome shotgun (WGS) entry which is preliminary data.</text>
</comment>
<organism evidence="1 2">
    <name type="scientific">Austropuccinia psidii MF-1</name>
    <dbReference type="NCBI Taxonomy" id="1389203"/>
    <lineage>
        <taxon>Eukaryota</taxon>
        <taxon>Fungi</taxon>
        <taxon>Dikarya</taxon>
        <taxon>Basidiomycota</taxon>
        <taxon>Pucciniomycotina</taxon>
        <taxon>Pucciniomycetes</taxon>
        <taxon>Pucciniales</taxon>
        <taxon>Sphaerophragmiaceae</taxon>
        <taxon>Austropuccinia</taxon>
    </lineage>
</organism>
<name>A0A9Q3DC14_9BASI</name>
<sequence length="144" mass="15635">MGDPFFNLFTVSSTILNNSSHNQRPSPIFSASSAPTTPSIISNDSPLPSFTTALTISASPTNSNRSLPSEDELKHDFGIVFAKFNAAVTDLGYLMEVTYSQGRPPFATNNFLKTACSVASRRSWKCGLWVLLCLTSLPSRRALL</sequence>
<protein>
    <submittedName>
        <fullName evidence="1">Uncharacterized protein</fullName>
    </submittedName>
</protein>